<dbReference type="AlphaFoldDB" id="A0A2S9YFU6"/>
<dbReference type="SUPFAM" id="SSF50969">
    <property type="entry name" value="YVTN repeat-like/Quinoprotein amine dehydrogenase"/>
    <property type="match status" value="1"/>
</dbReference>
<accession>A0A2S9YFU6</accession>
<dbReference type="Gene3D" id="2.130.10.10">
    <property type="entry name" value="YVTN repeat-like/Quinoprotein amine dehydrogenase"/>
    <property type="match status" value="1"/>
</dbReference>
<feature type="compositionally biased region" description="Pro residues" evidence="1">
    <location>
        <begin position="699"/>
        <end position="715"/>
    </location>
</feature>
<gene>
    <name evidence="2" type="ORF">ENSA7_52130</name>
</gene>
<proteinExistence type="predicted"/>
<dbReference type="Proteomes" id="UP000238823">
    <property type="component" value="Unassembled WGS sequence"/>
</dbReference>
<dbReference type="InterPro" id="IPR011044">
    <property type="entry name" value="Quino_amine_DH_bsu"/>
</dbReference>
<reference evidence="2 3" key="1">
    <citation type="submission" date="2018-03" db="EMBL/GenBank/DDBJ databases">
        <title>Draft Genome Sequences of the Obligatory Marine Myxobacteria Enhygromyxa salina SWB007.</title>
        <authorList>
            <person name="Poehlein A."/>
            <person name="Moghaddam J.A."/>
            <person name="Harms H."/>
            <person name="Alanjari M."/>
            <person name="Koenig G.M."/>
            <person name="Daniel R."/>
            <person name="Schaeberle T.F."/>
        </authorList>
    </citation>
    <scope>NUCLEOTIDE SEQUENCE [LARGE SCALE GENOMIC DNA]</scope>
    <source>
        <strain evidence="2 3">SWB007</strain>
    </source>
</reference>
<name>A0A2S9YFU6_9BACT</name>
<comment type="caution">
    <text evidence="2">The sequence shown here is derived from an EMBL/GenBank/DDBJ whole genome shotgun (WGS) entry which is preliminary data.</text>
</comment>
<evidence type="ECO:0000313" key="2">
    <source>
        <dbReference type="EMBL" id="PRQ03922.1"/>
    </source>
</evidence>
<sequence length="724" mass="78732">MKSTRHLFACVLFGCTAPSDSPPSPRQTDSADGEAGEAFTSESVRAASEPVGVAVPRGVGHDASITEVWLDHRATAALSLDADGGVRLWPTLPRAQADSAAVVPIRVPIREPASLSLARAGDQAFVIGAIDTAQSARVIAIELDDAGQPRVRERFTIPPHDPLLELHVLDGGERVLALGVDHRLRLYDGHGKRLNELSKYGVSPWQLRLAGPAEAPVFALVLAGPTRLQRFTITDDRLVELGEPHAFIMDRGPNQNDLALLPSGRVAALLRRPKHRTNQWSLELHDLDSGEVRVMWGEVETSLRPRLYIIDDARALLEDGSGAGFWIDLSAGVIMPAPFELPAALEQLPPESHVIPRREQLPSSSVASRRSTSVVAGLRVAPLGSALVFDPLDADRHHRVEQRLVSVTDLALDRAGGQLAMVMTDGQVVVETLGEDRRHAVVGCTTDPVRALEFTDPDHLLLLGEARVQICEWVAGKVVSEVELPSHEYAKIRPTEPGAGQLGVVTQFGHGSHQHQISRLSFADNRSSALESVPKSEFSSWPEIDTDGRSLALDHTGRHYAHPKADPRAFEITAADGEPRIVTIAENKIDIEKLEPSADGRRVAVVHTPHVESNDYAYEYSYYSYDPPRTLSVWSVADDIPELLWSTPADRSMHMAWSADGSRLALDLGQGVRVVTAEGELVFERLQHDLEIEEHPDVPEPPQVPEPPTVDPPACPDEGEAGGC</sequence>
<organism evidence="2 3">
    <name type="scientific">Enhygromyxa salina</name>
    <dbReference type="NCBI Taxonomy" id="215803"/>
    <lineage>
        <taxon>Bacteria</taxon>
        <taxon>Pseudomonadati</taxon>
        <taxon>Myxococcota</taxon>
        <taxon>Polyangia</taxon>
        <taxon>Nannocystales</taxon>
        <taxon>Nannocystaceae</taxon>
        <taxon>Enhygromyxa</taxon>
    </lineage>
</organism>
<feature type="region of interest" description="Disordered" evidence="1">
    <location>
        <begin position="694"/>
        <end position="724"/>
    </location>
</feature>
<dbReference type="SUPFAM" id="SSF82171">
    <property type="entry name" value="DPP6 N-terminal domain-like"/>
    <property type="match status" value="1"/>
</dbReference>
<protein>
    <submittedName>
        <fullName evidence="2">Uncharacterized protein</fullName>
    </submittedName>
</protein>
<evidence type="ECO:0000256" key="1">
    <source>
        <dbReference type="SAM" id="MobiDB-lite"/>
    </source>
</evidence>
<evidence type="ECO:0000313" key="3">
    <source>
        <dbReference type="Proteomes" id="UP000238823"/>
    </source>
</evidence>
<dbReference type="EMBL" id="PVNL01000106">
    <property type="protein sequence ID" value="PRQ03922.1"/>
    <property type="molecule type" value="Genomic_DNA"/>
</dbReference>
<dbReference type="InterPro" id="IPR015943">
    <property type="entry name" value="WD40/YVTN_repeat-like_dom_sf"/>
</dbReference>
<feature type="region of interest" description="Disordered" evidence="1">
    <location>
        <begin position="19"/>
        <end position="43"/>
    </location>
</feature>